<feature type="region of interest" description="Disordered" evidence="1">
    <location>
        <begin position="21"/>
        <end position="70"/>
    </location>
</feature>
<evidence type="ECO:0000313" key="3">
    <source>
        <dbReference type="Proteomes" id="UP001225596"/>
    </source>
</evidence>
<keyword evidence="3" id="KW-1185">Reference proteome</keyword>
<accession>A0ABU1BIX1</accession>
<dbReference type="EMBL" id="JAUYVH010000001">
    <property type="protein sequence ID" value="MDQ9168809.1"/>
    <property type="molecule type" value="Genomic_DNA"/>
</dbReference>
<feature type="compositionally biased region" description="Basic and acidic residues" evidence="1">
    <location>
        <begin position="48"/>
        <end position="70"/>
    </location>
</feature>
<name>A0ABU1BIX1_9BURK</name>
<proteinExistence type="predicted"/>
<evidence type="ECO:0000256" key="1">
    <source>
        <dbReference type="SAM" id="MobiDB-lite"/>
    </source>
</evidence>
<reference evidence="2 3" key="1">
    <citation type="submission" date="2023-08" db="EMBL/GenBank/DDBJ databases">
        <title>Oxalobacteraceae gen .nov., isolated from river sludge outside the plant.</title>
        <authorList>
            <person name="Zhao S.Y."/>
        </authorList>
    </citation>
    <scope>NUCLEOTIDE SEQUENCE [LARGE SCALE GENOMIC DNA]</scope>
    <source>
        <strain evidence="2 3">R-40</strain>
    </source>
</reference>
<dbReference type="RefSeq" id="WP_338434649.1">
    <property type="nucleotide sequence ID" value="NZ_JAUYVH010000001.1"/>
</dbReference>
<feature type="compositionally biased region" description="Basic and acidic residues" evidence="1">
    <location>
        <begin position="21"/>
        <end position="34"/>
    </location>
</feature>
<organism evidence="2 3">
    <name type="scientific">Keguizhuia sedimenti</name>
    <dbReference type="NCBI Taxonomy" id="3064264"/>
    <lineage>
        <taxon>Bacteria</taxon>
        <taxon>Pseudomonadati</taxon>
        <taxon>Pseudomonadota</taxon>
        <taxon>Betaproteobacteria</taxon>
        <taxon>Burkholderiales</taxon>
        <taxon>Oxalobacteraceae</taxon>
        <taxon>Keguizhuia</taxon>
    </lineage>
</organism>
<dbReference type="Proteomes" id="UP001225596">
    <property type="component" value="Unassembled WGS sequence"/>
</dbReference>
<evidence type="ECO:0000313" key="2">
    <source>
        <dbReference type="EMBL" id="MDQ9168809.1"/>
    </source>
</evidence>
<feature type="compositionally biased region" description="Polar residues" evidence="1">
    <location>
        <begin position="35"/>
        <end position="45"/>
    </location>
</feature>
<sequence length="70" mass="7934">MMGLKKLLDAGMMVIGSPYDGKVKSMGEMSERSQKTQGYTDSNGFWTDRGHDRATSKDYANLEKSRRVRK</sequence>
<comment type="caution">
    <text evidence="2">The sequence shown here is derived from an EMBL/GenBank/DDBJ whole genome shotgun (WGS) entry which is preliminary data.</text>
</comment>
<gene>
    <name evidence="2" type="ORF">Q8A64_00125</name>
</gene>
<protein>
    <submittedName>
        <fullName evidence="2">Uncharacterized protein</fullName>
    </submittedName>
</protein>